<evidence type="ECO:0000313" key="4">
    <source>
        <dbReference type="Proteomes" id="UP001172155"/>
    </source>
</evidence>
<dbReference type="GO" id="GO:0005634">
    <property type="term" value="C:nucleus"/>
    <property type="evidence" value="ECO:0007669"/>
    <property type="project" value="TreeGrafter"/>
</dbReference>
<sequence>MGSNTGPPSGRLFTIDDAPGAGRGVFASRDLAAGKTVLVANDLSVHVLFREYRGEICHNCFAYGFGAKQPVKDADHGLAFCSEQCQRLFALQSDELCMTARAAVEKLIRRRAPSSQPNDTPQGPRPTPEEIGSAWEIADIQTTLIRGGRLGTPGRPNVPPPPPATKAALRGLQRALSTPVAPDVISFLLAAVLANYNSYQIAAASAVPWARLQDLEDDPAPYLSARELDEYIAAYLHLLATLPVALLPFVSRTILHATKSRETYNSFGIRSLDDEGVEFFGYGVWPSASYFNHSCGPNLARKRDGRAWVFSAGRDIKAGEQLYISYVNGGTSELCSSSGEVVGWKDRAGLLKKTWGFDCVCQKCKQEALSYVTS</sequence>
<dbReference type="Proteomes" id="UP001172155">
    <property type="component" value="Unassembled WGS sequence"/>
</dbReference>
<dbReference type="SUPFAM" id="SSF82199">
    <property type="entry name" value="SET domain"/>
    <property type="match status" value="1"/>
</dbReference>
<evidence type="ECO:0000259" key="2">
    <source>
        <dbReference type="PROSITE" id="PS50280"/>
    </source>
</evidence>
<reference evidence="3" key="1">
    <citation type="submission" date="2023-06" db="EMBL/GenBank/DDBJ databases">
        <title>Genome-scale phylogeny and comparative genomics of the fungal order Sordariales.</title>
        <authorList>
            <consortium name="Lawrence Berkeley National Laboratory"/>
            <person name="Hensen N."/>
            <person name="Bonometti L."/>
            <person name="Westerberg I."/>
            <person name="Brannstrom I.O."/>
            <person name="Guillou S."/>
            <person name="Cros-Aarteil S."/>
            <person name="Calhoun S."/>
            <person name="Haridas S."/>
            <person name="Kuo A."/>
            <person name="Mondo S."/>
            <person name="Pangilinan J."/>
            <person name="Riley R."/>
            <person name="LaButti K."/>
            <person name="Andreopoulos B."/>
            <person name="Lipzen A."/>
            <person name="Chen C."/>
            <person name="Yanf M."/>
            <person name="Daum C."/>
            <person name="Ng V."/>
            <person name="Clum A."/>
            <person name="Steindorff A."/>
            <person name="Ohm R."/>
            <person name="Martin F."/>
            <person name="Silar P."/>
            <person name="Natvig D."/>
            <person name="Lalanne C."/>
            <person name="Gautier V."/>
            <person name="Ament-velasquez S.L."/>
            <person name="Kruys A."/>
            <person name="Hutchinson M.I."/>
            <person name="Powell A.J."/>
            <person name="Barry K."/>
            <person name="Miller A.N."/>
            <person name="Grigoriev I.V."/>
            <person name="Debuchy R."/>
            <person name="Gladieux P."/>
            <person name="Thoren M.H."/>
            <person name="Johannesson H."/>
        </authorList>
    </citation>
    <scope>NUCLEOTIDE SEQUENCE</scope>
    <source>
        <strain evidence="3">SMH3187-1</strain>
    </source>
</reference>
<dbReference type="InterPro" id="IPR050869">
    <property type="entry name" value="H3K4_H4K5_MeTrfase"/>
</dbReference>
<dbReference type="PROSITE" id="PS50280">
    <property type="entry name" value="SET"/>
    <property type="match status" value="1"/>
</dbReference>
<dbReference type="InterPro" id="IPR001214">
    <property type="entry name" value="SET_dom"/>
</dbReference>
<dbReference type="CDD" id="cd20071">
    <property type="entry name" value="SET_SMYD"/>
    <property type="match status" value="1"/>
</dbReference>
<feature type="domain" description="SET" evidence="2">
    <location>
        <begin position="8"/>
        <end position="327"/>
    </location>
</feature>
<proteinExistence type="predicted"/>
<dbReference type="AlphaFoldDB" id="A0AA40EUB3"/>
<comment type="caution">
    <text evidence="3">The sequence shown here is derived from an EMBL/GenBank/DDBJ whole genome shotgun (WGS) entry which is preliminary data.</text>
</comment>
<dbReference type="Pfam" id="PF00856">
    <property type="entry name" value="SET"/>
    <property type="match status" value="1"/>
</dbReference>
<accession>A0AA40EUB3</accession>
<keyword evidence="4" id="KW-1185">Reference proteome</keyword>
<dbReference type="Gene3D" id="2.170.270.10">
    <property type="entry name" value="SET domain"/>
    <property type="match status" value="1"/>
</dbReference>
<feature type="region of interest" description="Disordered" evidence="1">
    <location>
        <begin position="108"/>
        <end position="132"/>
    </location>
</feature>
<protein>
    <recommendedName>
        <fullName evidence="2">SET domain-containing protein</fullName>
    </recommendedName>
</protein>
<organism evidence="3 4">
    <name type="scientific">Schizothecium vesticola</name>
    <dbReference type="NCBI Taxonomy" id="314040"/>
    <lineage>
        <taxon>Eukaryota</taxon>
        <taxon>Fungi</taxon>
        <taxon>Dikarya</taxon>
        <taxon>Ascomycota</taxon>
        <taxon>Pezizomycotina</taxon>
        <taxon>Sordariomycetes</taxon>
        <taxon>Sordariomycetidae</taxon>
        <taxon>Sordariales</taxon>
        <taxon>Schizotheciaceae</taxon>
        <taxon>Schizothecium</taxon>
    </lineage>
</organism>
<gene>
    <name evidence="3" type="ORF">B0T18DRAFT_325653</name>
</gene>
<dbReference type="EMBL" id="JAUKUD010000004">
    <property type="protein sequence ID" value="KAK0745625.1"/>
    <property type="molecule type" value="Genomic_DNA"/>
</dbReference>
<dbReference type="PANTHER" id="PTHR12197">
    <property type="entry name" value="HISTONE-LYSINE N-METHYLTRANSFERASE SMYD"/>
    <property type="match status" value="1"/>
</dbReference>
<dbReference type="InterPro" id="IPR046341">
    <property type="entry name" value="SET_dom_sf"/>
</dbReference>
<dbReference type="PANTHER" id="PTHR12197:SF294">
    <property type="entry name" value="POTENTIAL PROTEIN LYSINE METHYLTRANSFERASE SET6"/>
    <property type="match status" value="1"/>
</dbReference>
<evidence type="ECO:0000256" key="1">
    <source>
        <dbReference type="SAM" id="MobiDB-lite"/>
    </source>
</evidence>
<evidence type="ECO:0000313" key="3">
    <source>
        <dbReference type="EMBL" id="KAK0745625.1"/>
    </source>
</evidence>
<name>A0AA40EUB3_9PEZI</name>